<feature type="coiled-coil region" evidence="8">
    <location>
        <begin position="313"/>
        <end position="390"/>
    </location>
</feature>
<dbReference type="EMBL" id="DSMR01000124">
    <property type="protein sequence ID" value="HET46881.1"/>
    <property type="molecule type" value="Genomic_DNA"/>
</dbReference>
<evidence type="ECO:0000256" key="7">
    <source>
        <dbReference type="ARBA" id="ARBA00023004"/>
    </source>
</evidence>
<reference evidence="11" key="1">
    <citation type="journal article" date="2020" name="mSystems">
        <title>Genome- and Community-Level Interaction Insights into Carbon Utilization and Element Cycling Functions of Hydrothermarchaeota in Hydrothermal Sediment.</title>
        <authorList>
            <person name="Zhou Z."/>
            <person name="Liu Y."/>
            <person name="Xu W."/>
            <person name="Pan J."/>
            <person name="Luo Z.H."/>
            <person name="Li M."/>
        </authorList>
    </citation>
    <scope>NUCLEOTIDE SEQUENCE [LARGE SCALE GENOMIC DNA]</scope>
    <source>
        <strain evidence="11">SpSt-299</strain>
    </source>
</reference>
<dbReference type="GO" id="GO:0030313">
    <property type="term" value="C:cell envelope"/>
    <property type="evidence" value="ECO:0007669"/>
    <property type="project" value="UniProtKB-SubCell"/>
</dbReference>
<evidence type="ECO:0000256" key="1">
    <source>
        <dbReference type="ARBA" id="ARBA00001926"/>
    </source>
</evidence>
<keyword evidence="7" id="KW-0408">Iron</keyword>
<keyword evidence="6" id="KW-0249">Electron transport</keyword>
<dbReference type="Pfam" id="PF14537">
    <property type="entry name" value="Cytochrom_c3_2"/>
    <property type="match status" value="1"/>
</dbReference>
<gene>
    <name evidence="11" type="ORF">ENQ31_01780</name>
</gene>
<comment type="cofactor">
    <cofactor evidence="1">
        <name>heme c</name>
        <dbReference type="ChEBI" id="CHEBI:61717"/>
    </cofactor>
</comment>
<evidence type="ECO:0000256" key="2">
    <source>
        <dbReference type="ARBA" id="ARBA00004196"/>
    </source>
</evidence>
<name>A0A7C2NDV4_9BACT</name>
<comment type="subcellular location">
    <subcellularLocation>
        <location evidence="2">Cell envelope</location>
    </subcellularLocation>
</comment>
<proteinExistence type="predicted"/>
<dbReference type="Gene3D" id="1.10.1130.10">
    <property type="entry name" value="Flavocytochrome C3, Chain A"/>
    <property type="match status" value="2"/>
</dbReference>
<evidence type="ECO:0000256" key="8">
    <source>
        <dbReference type="SAM" id="Coils"/>
    </source>
</evidence>
<evidence type="ECO:0000259" key="10">
    <source>
        <dbReference type="Pfam" id="PF14537"/>
    </source>
</evidence>
<keyword evidence="4" id="KW-0349">Heme</keyword>
<evidence type="ECO:0000256" key="5">
    <source>
        <dbReference type="ARBA" id="ARBA00022723"/>
    </source>
</evidence>
<protein>
    <recommendedName>
        <fullName evidence="10">Tetrahaem cytochrome domain-containing protein</fullName>
    </recommendedName>
</protein>
<keyword evidence="8" id="KW-0175">Coiled coil</keyword>
<dbReference type="SUPFAM" id="SSF48695">
    <property type="entry name" value="Multiheme cytochromes"/>
    <property type="match status" value="2"/>
</dbReference>
<feature type="signal peptide" evidence="9">
    <location>
        <begin position="1"/>
        <end position="18"/>
    </location>
</feature>
<evidence type="ECO:0000256" key="4">
    <source>
        <dbReference type="ARBA" id="ARBA00022617"/>
    </source>
</evidence>
<keyword evidence="3" id="KW-0813">Transport</keyword>
<dbReference type="OrthoDB" id="9814800at2"/>
<comment type="caution">
    <text evidence="11">The sequence shown here is derived from an EMBL/GenBank/DDBJ whole genome shotgun (WGS) entry which is preliminary data.</text>
</comment>
<keyword evidence="5" id="KW-0479">Metal-binding</keyword>
<evidence type="ECO:0000256" key="3">
    <source>
        <dbReference type="ARBA" id="ARBA00022448"/>
    </source>
</evidence>
<feature type="domain" description="Tetrahaem cytochrome" evidence="10">
    <location>
        <begin position="217"/>
        <end position="296"/>
    </location>
</feature>
<dbReference type="AlphaFoldDB" id="A0A7C2NDV4"/>
<dbReference type="InterPro" id="IPR036280">
    <property type="entry name" value="Multihaem_cyt_sf"/>
</dbReference>
<evidence type="ECO:0000313" key="11">
    <source>
        <dbReference type="EMBL" id="HET46881.1"/>
    </source>
</evidence>
<accession>A0A7C2NDV4</accession>
<sequence>MRLLALSGVTLLASLAFAGPLPQAVGIPGKPAQDQCTACHQALDEPRLQQPALQAAEDIHHRQGITCAGCHGGDPTSEDPEVAMDPKKGFVGKIPPQKVPEVCGSCHSDAAFMLRYAPNIPTDQLAQYKTSKHGLALAKGDGRVATCASCHGAHGVLPPSDARSPVYPSRIVETCARCHGDAALMKQYGIAGTEIEEYKQSVHYQALTVKNDLSAPTCNDCHGSHGATPPGVSSVSNVCGTCHLTQREAFDLSPHKDAFAAMEQPACEACHSNHKVLPPQDQWIGVGEGQVCGSCHAAGDKGAEVAQALFQALTGTVERMERVRQRVEQAERRGMLMDEAAVKLEEAHQALVLARNEVHTVNPQRVGAKTDEAQAVLAKAEKDAEAAEAELRFRHNGLKVSLVVILLAVVALGLKIREIERRS</sequence>
<evidence type="ECO:0000256" key="9">
    <source>
        <dbReference type="SAM" id="SignalP"/>
    </source>
</evidence>
<keyword evidence="9" id="KW-0732">Signal</keyword>
<dbReference type="RefSeq" id="WP_081799808.1">
    <property type="nucleotide sequence ID" value="NZ_JMFG01000002.1"/>
</dbReference>
<feature type="chain" id="PRO_5027811507" description="Tetrahaem cytochrome domain-containing protein" evidence="9">
    <location>
        <begin position="19"/>
        <end position="423"/>
    </location>
</feature>
<dbReference type="GO" id="GO:0046872">
    <property type="term" value="F:metal ion binding"/>
    <property type="evidence" value="ECO:0007669"/>
    <property type="project" value="UniProtKB-KW"/>
</dbReference>
<organism evidence="11">
    <name type="scientific">Thermoanaerobaculum aquaticum</name>
    <dbReference type="NCBI Taxonomy" id="1312852"/>
    <lineage>
        <taxon>Bacteria</taxon>
        <taxon>Pseudomonadati</taxon>
        <taxon>Acidobacteriota</taxon>
        <taxon>Thermoanaerobaculia</taxon>
        <taxon>Thermoanaerobaculales</taxon>
        <taxon>Thermoanaerobaculaceae</taxon>
        <taxon>Thermoanaerobaculum</taxon>
    </lineage>
</organism>
<evidence type="ECO:0000256" key="6">
    <source>
        <dbReference type="ARBA" id="ARBA00022982"/>
    </source>
</evidence>
<dbReference type="InterPro" id="IPR012286">
    <property type="entry name" value="Tetrahaem_cytochrome"/>
</dbReference>